<name>A0AAE1CUH8_9GAST</name>
<comment type="caution">
    <text evidence="1">The sequence shown here is derived from an EMBL/GenBank/DDBJ whole genome shotgun (WGS) entry which is preliminary data.</text>
</comment>
<sequence>MPMSRFYTGDGVLLQCYTTCNDWPVPVFLLLGRKPRLSIDVYLGWTPAEDGYTSAGDYLSRHQIRFQEVHRLASSRIFTIGQEASPVK</sequence>
<evidence type="ECO:0000313" key="1">
    <source>
        <dbReference type="EMBL" id="KAK3735653.1"/>
    </source>
</evidence>
<dbReference type="Proteomes" id="UP001283361">
    <property type="component" value="Unassembled WGS sequence"/>
</dbReference>
<dbReference type="EMBL" id="JAWDGP010006773">
    <property type="protein sequence ID" value="KAK3735653.1"/>
    <property type="molecule type" value="Genomic_DNA"/>
</dbReference>
<accession>A0AAE1CUH8</accession>
<gene>
    <name evidence="1" type="ORF">RRG08_015657</name>
</gene>
<proteinExistence type="predicted"/>
<keyword evidence="2" id="KW-1185">Reference proteome</keyword>
<dbReference type="AlphaFoldDB" id="A0AAE1CUH8"/>
<protein>
    <submittedName>
        <fullName evidence="1">Uncharacterized protein</fullName>
    </submittedName>
</protein>
<evidence type="ECO:0000313" key="2">
    <source>
        <dbReference type="Proteomes" id="UP001283361"/>
    </source>
</evidence>
<organism evidence="1 2">
    <name type="scientific">Elysia crispata</name>
    <name type="common">lettuce slug</name>
    <dbReference type="NCBI Taxonomy" id="231223"/>
    <lineage>
        <taxon>Eukaryota</taxon>
        <taxon>Metazoa</taxon>
        <taxon>Spiralia</taxon>
        <taxon>Lophotrochozoa</taxon>
        <taxon>Mollusca</taxon>
        <taxon>Gastropoda</taxon>
        <taxon>Heterobranchia</taxon>
        <taxon>Euthyneura</taxon>
        <taxon>Panpulmonata</taxon>
        <taxon>Sacoglossa</taxon>
        <taxon>Placobranchoidea</taxon>
        <taxon>Plakobranchidae</taxon>
        <taxon>Elysia</taxon>
    </lineage>
</organism>
<reference evidence="1" key="1">
    <citation type="journal article" date="2023" name="G3 (Bethesda)">
        <title>A reference genome for the long-term kleptoplast-retaining sea slug Elysia crispata morphotype clarki.</title>
        <authorList>
            <person name="Eastman K.E."/>
            <person name="Pendleton A.L."/>
            <person name="Shaikh M.A."/>
            <person name="Suttiyut T."/>
            <person name="Ogas R."/>
            <person name="Tomko P."/>
            <person name="Gavelis G."/>
            <person name="Widhalm J.R."/>
            <person name="Wisecaver J.H."/>
        </authorList>
    </citation>
    <scope>NUCLEOTIDE SEQUENCE</scope>
    <source>
        <strain evidence="1">ECLA1</strain>
    </source>
</reference>